<dbReference type="PANTHER" id="PTHR16461:SF5">
    <property type="entry name" value="TOLL-INTERACTING PROTEIN"/>
    <property type="match status" value="1"/>
</dbReference>
<dbReference type="PROSITE" id="PS50004">
    <property type="entry name" value="C2"/>
    <property type="match status" value="1"/>
</dbReference>
<evidence type="ECO:0000313" key="9">
    <source>
        <dbReference type="Proteomes" id="UP000515163"/>
    </source>
</evidence>
<keyword evidence="5" id="KW-0395">Inflammatory response</keyword>
<dbReference type="FunFam" id="2.60.40.150:FF:000055">
    <property type="entry name" value="Toll-interacting protein-like Protein"/>
    <property type="match status" value="1"/>
</dbReference>
<dbReference type="InParanoid" id="A0A6P8HR13"/>
<dbReference type="Gene3D" id="2.60.40.150">
    <property type="entry name" value="C2 domain"/>
    <property type="match status" value="1"/>
</dbReference>
<dbReference type="Gene3D" id="1.10.8.10">
    <property type="entry name" value="DNA helicase RuvA subunit, C-terminal domain"/>
    <property type="match status" value="1"/>
</dbReference>
<evidence type="ECO:0000313" key="10">
    <source>
        <dbReference type="RefSeq" id="XP_031557528.1"/>
    </source>
</evidence>
<dbReference type="PANTHER" id="PTHR16461">
    <property type="entry name" value="TOLL-INTERACTING PROTEIN"/>
    <property type="match status" value="1"/>
</dbReference>
<dbReference type="SMART" id="SM00239">
    <property type="entry name" value="C2"/>
    <property type="match status" value="1"/>
</dbReference>
<dbReference type="GO" id="GO:0045087">
    <property type="term" value="P:innate immune response"/>
    <property type="evidence" value="ECO:0007669"/>
    <property type="project" value="UniProtKB-KW"/>
</dbReference>
<dbReference type="Pfam" id="PF02845">
    <property type="entry name" value="CUE"/>
    <property type="match status" value="1"/>
</dbReference>
<dbReference type="InterPro" id="IPR009060">
    <property type="entry name" value="UBA-like_sf"/>
</dbReference>
<keyword evidence="9" id="KW-1185">Reference proteome</keyword>
<dbReference type="InterPro" id="IPR035892">
    <property type="entry name" value="C2_domain_sf"/>
</dbReference>
<dbReference type="CDD" id="cd04016">
    <property type="entry name" value="C2_Tollip"/>
    <property type="match status" value="1"/>
</dbReference>
<dbReference type="PROSITE" id="PS51140">
    <property type="entry name" value="CUE"/>
    <property type="match status" value="1"/>
</dbReference>
<dbReference type="GO" id="GO:0005737">
    <property type="term" value="C:cytoplasm"/>
    <property type="evidence" value="ECO:0007669"/>
    <property type="project" value="TreeGrafter"/>
</dbReference>
<dbReference type="InterPro" id="IPR003892">
    <property type="entry name" value="CUE"/>
</dbReference>
<dbReference type="SUPFAM" id="SSF49562">
    <property type="entry name" value="C2 domain (Calcium/lipid-binding domain, CaLB)"/>
    <property type="match status" value="1"/>
</dbReference>
<name>A0A6P8HR13_ACTTE</name>
<dbReference type="InterPro" id="IPR037301">
    <property type="entry name" value="Tollip_C2"/>
</dbReference>
<dbReference type="InterPro" id="IPR000008">
    <property type="entry name" value="C2_dom"/>
</dbReference>
<dbReference type="AlphaFoldDB" id="A0A6P8HR13"/>
<accession>A0A6P8HR13</accession>
<proteinExistence type="inferred from homology"/>
<dbReference type="CDD" id="cd14279">
    <property type="entry name" value="CUE"/>
    <property type="match status" value="1"/>
</dbReference>
<protein>
    <submittedName>
        <fullName evidence="10">Toll-interacting protein-like</fullName>
    </submittedName>
</protein>
<keyword evidence="2" id="KW-0399">Innate immunity</keyword>
<gene>
    <name evidence="10" type="primary">LOC116294132</name>
</gene>
<dbReference type="SMART" id="SM00546">
    <property type="entry name" value="CUE"/>
    <property type="match status" value="1"/>
</dbReference>
<reference evidence="10" key="1">
    <citation type="submission" date="2025-08" db="UniProtKB">
        <authorList>
            <consortium name="RefSeq"/>
        </authorList>
    </citation>
    <scope>IDENTIFICATION</scope>
    <source>
        <tissue evidence="10">Tentacle</tissue>
    </source>
</reference>
<dbReference type="GO" id="GO:0006914">
    <property type="term" value="P:autophagy"/>
    <property type="evidence" value="ECO:0007669"/>
    <property type="project" value="UniProtKB-KW"/>
</dbReference>
<dbReference type="GO" id="GO:0006511">
    <property type="term" value="P:ubiquitin-dependent protein catabolic process"/>
    <property type="evidence" value="ECO:0007669"/>
    <property type="project" value="TreeGrafter"/>
</dbReference>
<evidence type="ECO:0000259" key="8">
    <source>
        <dbReference type="PROSITE" id="PS51140"/>
    </source>
</evidence>
<dbReference type="GO" id="GO:0043130">
    <property type="term" value="F:ubiquitin binding"/>
    <property type="evidence" value="ECO:0007669"/>
    <property type="project" value="InterPro"/>
</dbReference>
<keyword evidence="4" id="KW-0072">Autophagy</keyword>
<dbReference type="RefSeq" id="XP_031557528.1">
    <property type="nucleotide sequence ID" value="XM_031701668.1"/>
</dbReference>
<dbReference type="OrthoDB" id="9942608at2759"/>
<feature type="domain" description="C2" evidence="7">
    <location>
        <begin position="50"/>
        <end position="166"/>
    </location>
</feature>
<sequence>MYHQVPRDSKMADTQRAQRDKVMTGDLPEDFLRFNAPGGTPAAGQAPGMVRVMYPGTFLPVQQVPTGRLSITVVQAKLAKNYGLTRMDPYCRITVGNSVFETPTAHNGAANPRWNKLMACSLPRGVSSIYIEIFDERSFSMDERVAWGLVQINDQVLNGETLDDWYSLSGRQGEEKEGMINLVFSYREVQAQPVMYQQPMPVMMVPQPMVPGVPVMYPGGYQQQPQADPQAQPLPPRQPTQQDIQNLKDMFPNMEESVIKSVLEASGNDVGEATTNLLAMTSEDQEAAST</sequence>
<dbReference type="Pfam" id="PF00168">
    <property type="entry name" value="C2"/>
    <property type="match status" value="1"/>
</dbReference>
<dbReference type="Proteomes" id="UP000515163">
    <property type="component" value="Unplaced"/>
</dbReference>
<dbReference type="KEGG" id="aten:116294132"/>
<feature type="domain" description="CUE" evidence="8">
    <location>
        <begin position="239"/>
        <end position="282"/>
    </location>
</feature>
<organism evidence="9 10">
    <name type="scientific">Actinia tenebrosa</name>
    <name type="common">Australian red waratah sea anemone</name>
    <dbReference type="NCBI Taxonomy" id="6105"/>
    <lineage>
        <taxon>Eukaryota</taxon>
        <taxon>Metazoa</taxon>
        <taxon>Cnidaria</taxon>
        <taxon>Anthozoa</taxon>
        <taxon>Hexacorallia</taxon>
        <taxon>Actiniaria</taxon>
        <taxon>Actiniidae</taxon>
        <taxon>Actinia</taxon>
    </lineage>
</organism>
<dbReference type="SUPFAM" id="SSF46934">
    <property type="entry name" value="UBA-like"/>
    <property type="match status" value="1"/>
</dbReference>
<evidence type="ECO:0000256" key="3">
    <source>
        <dbReference type="ARBA" id="ARBA00022859"/>
    </source>
</evidence>
<comment type="similarity">
    <text evidence="1">Belongs to the tollip family.</text>
</comment>
<evidence type="ECO:0000256" key="1">
    <source>
        <dbReference type="ARBA" id="ARBA00009278"/>
    </source>
</evidence>
<evidence type="ECO:0000256" key="4">
    <source>
        <dbReference type="ARBA" id="ARBA00023006"/>
    </source>
</evidence>
<evidence type="ECO:0000256" key="2">
    <source>
        <dbReference type="ARBA" id="ARBA00022588"/>
    </source>
</evidence>
<dbReference type="GeneID" id="116294132"/>
<evidence type="ECO:0000256" key="5">
    <source>
        <dbReference type="ARBA" id="ARBA00023198"/>
    </source>
</evidence>
<evidence type="ECO:0000259" key="7">
    <source>
        <dbReference type="PROSITE" id="PS50004"/>
    </source>
</evidence>
<evidence type="ECO:0000256" key="6">
    <source>
        <dbReference type="SAM" id="MobiDB-lite"/>
    </source>
</evidence>
<dbReference type="GO" id="GO:0031624">
    <property type="term" value="F:ubiquitin conjugating enzyme binding"/>
    <property type="evidence" value="ECO:0007669"/>
    <property type="project" value="TreeGrafter"/>
</dbReference>
<feature type="compositionally biased region" description="Low complexity" evidence="6">
    <location>
        <begin position="219"/>
        <end position="231"/>
    </location>
</feature>
<feature type="region of interest" description="Disordered" evidence="6">
    <location>
        <begin position="219"/>
        <end position="241"/>
    </location>
</feature>
<keyword evidence="3" id="KW-0391">Immunity</keyword>
<dbReference type="FunCoup" id="A0A6P8HR13">
    <property type="interactions" value="500"/>
</dbReference>